<protein>
    <submittedName>
        <fullName evidence="2">Uncharacterized protein</fullName>
    </submittedName>
</protein>
<dbReference type="AlphaFoldDB" id="A0A1T5I0N7"/>
<evidence type="ECO:0000313" key="3">
    <source>
        <dbReference type="Proteomes" id="UP000189966"/>
    </source>
</evidence>
<dbReference type="RefSeq" id="WP_080157515.1">
    <property type="nucleotide sequence ID" value="NZ_FUZI01000003.1"/>
</dbReference>
<evidence type="ECO:0000313" key="2">
    <source>
        <dbReference type="EMBL" id="SKC32545.1"/>
    </source>
</evidence>
<proteinExistence type="predicted"/>
<keyword evidence="1" id="KW-0812">Transmembrane</keyword>
<dbReference type="Proteomes" id="UP000189966">
    <property type="component" value="Unassembled WGS sequence"/>
</dbReference>
<organism evidence="2 3">
    <name type="scientific">Photobacterium piscicola</name>
    <dbReference type="NCBI Taxonomy" id="1378299"/>
    <lineage>
        <taxon>Bacteria</taxon>
        <taxon>Pseudomonadati</taxon>
        <taxon>Pseudomonadota</taxon>
        <taxon>Gammaproteobacteria</taxon>
        <taxon>Vibrionales</taxon>
        <taxon>Vibrionaceae</taxon>
        <taxon>Photobacterium</taxon>
    </lineage>
</organism>
<accession>A0A1T5I0N7</accession>
<gene>
    <name evidence="2" type="ORF">CZ809_02061</name>
</gene>
<evidence type="ECO:0000256" key="1">
    <source>
        <dbReference type="SAM" id="Phobius"/>
    </source>
</evidence>
<sequence length="170" mass="19767">MNFKIKAARSEDIMQAFVWVTNTSGFDKFQIVKIKNLSNKKIIWVTLLHADQSFIKNYNNKEIRNTISITSDEQCLIISEWYRDLLEIEKNKIHKLDIKQYSIGCIKSLLMSKYHPDTTVRLSATLGLFSIVLGIIGISQPISDLIVNFDLFRIKEVMDCLIQKTFNKLY</sequence>
<name>A0A1T5I0N7_9GAMM</name>
<keyword evidence="1" id="KW-0472">Membrane</keyword>
<dbReference type="EMBL" id="FUZI01000003">
    <property type="protein sequence ID" value="SKC32545.1"/>
    <property type="molecule type" value="Genomic_DNA"/>
</dbReference>
<reference evidence="2 3" key="1">
    <citation type="submission" date="2017-02" db="EMBL/GenBank/DDBJ databases">
        <authorList>
            <person name="Peterson S.W."/>
        </authorList>
    </citation>
    <scope>NUCLEOTIDE SEQUENCE [LARGE SCALE GENOMIC DNA]</scope>
    <source>
        <strain evidence="3">type strain: NCCB 100098</strain>
    </source>
</reference>
<feature type="transmembrane region" description="Helical" evidence="1">
    <location>
        <begin position="120"/>
        <end position="142"/>
    </location>
</feature>
<keyword evidence="1" id="KW-1133">Transmembrane helix</keyword>